<dbReference type="RefSeq" id="WP_134297462.1">
    <property type="nucleotide sequence ID" value="NZ_CP038013.1"/>
</dbReference>
<keyword evidence="1" id="KW-0472">Membrane</keyword>
<feature type="transmembrane region" description="Helical" evidence="1">
    <location>
        <begin position="12"/>
        <end position="37"/>
    </location>
</feature>
<gene>
    <name evidence="2" type="ORF">SGLAD_v1c04730</name>
</gene>
<keyword evidence="3" id="KW-1185">Reference proteome</keyword>
<dbReference type="Proteomes" id="UP000294309">
    <property type="component" value="Chromosome"/>
</dbReference>
<name>A0A4P7AHK1_9MOLU</name>
<reference evidence="2 3" key="1">
    <citation type="submission" date="2019-03" db="EMBL/GenBank/DDBJ databases">
        <title>Complete genome sequence of Spiroplasma gladiatoris TG-1 (DSM 22552).</title>
        <authorList>
            <person name="Lin Y.-C."/>
            <person name="Chou L."/>
            <person name="Kuo C.-H."/>
        </authorList>
    </citation>
    <scope>NUCLEOTIDE SEQUENCE [LARGE SCALE GENOMIC DNA]</scope>
    <source>
        <strain evidence="2 3">TG-1</strain>
    </source>
</reference>
<keyword evidence="1" id="KW-1133">Transmembrane helix</keyword>
<feature type="transmembrane region" description="Helical" evidence="1">
    <location>
        <begin position="122"/>
        <end position="142"/>
    </location>
</feature>
<accession>A0A4P7AHK1</accession>
<dbReference type="InterPro" id="IPR050008">
    <property type="entry name" value="MMSYN1_0478-like"/>
</dbReference>
<dbReference type="EMBL" id="CP038013">
    <property type="protein sequence ID" value="QBQ07672.1"/>
    <property type="molecule type" value="Genomic_DNA"/>
</dbReference>
<feature type="transmembrane region" description="Helical" evidence="1">
    <location>
        <begin position="57"/>
        <end position="77"/>
    </location>
</feature>
<evidence type="ECO:0000313" key="2">
    <source>
        <dbReference type="EMBL" id="QBQ07672.1"/>
    </source>
</evidence>
<proteinExistence type="predicted"/>
<dbReference type="AlphaFoldDB" id="A0A4P7AHK1"/>
<keyword evidence="1" id="KW-0812">Transmembrane</keyword>
<sequence length="196" mass="23217">MKSKILNPKSYTIAKYLLTISMLFFYILCFIILIVAIKQKDNTLSDWLKNNYLKLSIIMILAGIVFGSVYFGLRLFFHIKSEYKYNKKELIYVIVYLFCFSLLIIFGFLLTFSYRYDPLNAYVLNFVFIVFIFVLGITISILETLSRIKEQAVVNRTWFEANQNLKVDNLEKKEQIIKTQKLLNKDKNPFMEDEND</sequence>
<protein>
    <recommendedName>
        <fullName evidence="4">Transmembrane protein</fullName>
    </recommendedName>
</protein>
<evidence type="ECO:0000313" key="3">
    <source>
        <dbReference type="Proteomes" id="UP000294309"/>
    </source>
</evidence>
<organism evidence="2 3">
    <name type="scientific">Spiroplasma gladiatoris</name>
    <dbReference type="NCBI Taxonomy" id="2143"/>
    <lineage>
        <taxon>Bacteria</taxon>
        <taxon>Bacillati</taxon>
        <taxon>Mycoplasmatota</taxon>
        <taxon>Mollicutes</taxon>
        <taxon>Entomoplasmatales</taxon>
        <taxon>Spiroplasmataceae</taxon>
        <taxon>Spiroplasma</taxon>
    </lineage>
</organism>
<dbReference type="OrthoDB" id="389802at2"/>
<evidence type="ECO:0000256" key="1">
    <source>
        <dbReference type="SAM" id="Phobius"/>
    </source>
</evidence>
<evidence type="ECO:0008006" key="4">
    <source>
        <dbReference type="Google" id="ProtNLM"/>
    </source>
</evidence>
<dbReference type="NCBIfam" id="NF043065">
    <property type="entry name" value="MMSYN1_0478"/>
    <property type="match status" value="1"/>
</dbReference>
<feature type="transmembrane region" description="Helical" evidence="1">
    <location>
        <begin position="89"/>
        <end position="110"/>
    </location>
</feature>
<dbReference type="KEGG" id="sgq:SGLAD_v1c04730"/>